<accession>A0A7W4NFV1</accession>
<dbReference type="InterPro" id="IPR036661">
    <property type="entry name" value="Luciferase-like_sf"/>
</dbReference>
<sequence>MTASSAPTFAFFTRLLDDGDALTRYRLATEQIMHAERYGFSTAWVAQHHFHPDQGGLPSPFVFLANLAAKTATIRLGTGIVTLPMENPIRVAEDAIVLDLLSDNRLEFGVGPGGTSESFEAFGLDGARRTPIMEDNLAIVRDALRGQPFRGGAVLYPPGQAIGARIWQATFSTHGGARAARAGDGLMLSRTQPRPDGAAGDGGHIPLSDIQTPIVDAYLAALPSGTAPRVLASRSVLVADDRQTALDLALAGARRFLATEARAAAWKDAPVPDTPEALIRALDLHVGTPDDVVRSLSADTVLGRASEIAFQVHPIDPPHAVTLRSIELIARAVAPALGLRPAR</sequence>
<comment type="caution">
    <text evidence="2">The sequence shown here is derived from an EMBL/GenBank/DDBJ whole genome shotgun (WGS) entry which is preliminary data.</text>
</comment>
<name>A0A7W4NFV1_GLUDI</name>
<dbReference type="GO" id="GO:0005829">
    <property type="term" value="C:cytosol"/>
    <property type="evidence" value="ECO:0007669"/>
    <property type="project" value="TreeGrafter"/>
</dbReference>
<organism evidence="2 3">
    <name type="scientific">Gluconacetobacter diazotrophicus</name>
    <name type="common">Acetobacter diazotrophicus</name>
    <dbReference type="NCBI Taxonomy" id="33996"/>
    <lineage>
        <taxon>Bacteria</taxon>
        <taxon>Pseudomonadati</taxon>
        <taxon>Pseudomonadota</taxon>
        <taxon>Alphaproteobacteria</taxon>
        <taxon>Acetobacterales</taxon>
        <taxon>Acetobacteraceae</taxon>
        <taxon>Gluconacetobacter</taxon>
    </lineage>
</organism>
<dbReference type="InterPro" id="IPR050766">
    <property type="entry name" value="Bact_Lucif_Oxidored"/>
</dbReference>
<keyword evidence="2" id="KW-0560">Oxidoreductase</keyword>
<dbReference type="InterPro" id="IPR011251">
    <property type="entry name" value="Luciferase-like_dom"/>
</dbReference>
<proteinExistence type="predicted"/>
<evidence type="ECO:0000313" key="2">
    <source>
        <dbReference type="EMBL" id="MBB2156944.1"/>
    </source>
</evidence>
<reference evidence="2 3" key="1">
    <citation type="submission" date="2020-04" db="EMBL/GenBank/DDBJ databases">
        <title>Description of novel Gluconacetobacter.</title>
        <authorList>
            <person name="Sombolestani A."/>
        </authorList>
    </citation>
    <scope>NUCLEOTIDE SEQUENCE [LARGE SCALE GENOMIC DNA]</scope>
    <source>
        <strain evidence="2 3">LMG 7603</strain>
    </source>
</reference>
<keyword evidence="2" id="KW-0503">Monooxygenase</keyword>
<dbReference type="PANTHER" id="PTHR30137:SF15">
    <property type="entry name" value="BLL6902 PROTEIN"/>
    <property type="match status" value="1"/>
</dbReference>
<dbReference type="GO" id="GO:0004497">
    <property type="term" value="F:monooxygenase activity"/>
    <property type="evidence" value="ECO:0007669"/>
    <property type="project" value="UniProtKB-KW"/>
</dbReference>
<dbReference type="NCBIfam" id="TIGR04027">
    <property type="entry name" value="LLM_KPN_01858"/>
    <property type="match status" value="1"/>
</dbReference>
<protein>
    <submittedName>
        <fullName evidence="2">Putative FMN-dependent luciferase-like monooxygenase</fullName>
    </submittedName>
</protein>
<dbReference type="RefSeq" id="WP_012222489.1">
    <property type="nucleotide sequence ID" value="NZ_JABEQG010000021.1"/>
</dbReference>
<dbReference type="GO" id="GO:0016705">
    <property type="term" value="F:oxidoreductase activity, acting on paired donors, with incorporation or reduction of molecular oxygen"/>
    <property type="evidence" value="ECO:0007669"/>
    <property type="project" value="InterPro"/>
</dbReference>
<dbReference type="SUPFAM" id="SSF51679">
    <property type="entry name" value="Bacterial luciferase-like"/>
    <property type="match status" value="1"/>
</dbReference>
<dbReference type="EMBL" id="JABEQG010000021">
    <property type="protein sequence ID" value="MBB2156944.1"/>
    <property type="molecule type" value="Genomic_DNA"/>
</dbReference>
<dbReference type="PANTHER" id="PTHR30137">
    <property type="entry name" value="LUCIFERASE-LIKE MONOOXYGENASE"/>
    <property type="match status" value="1"/>
</dbReference>
<evidence type="ECO:0000313" key="3">
    <source>
        <dbReference type="Proteomes" id="UP000550787"/>
    </source>
</evidence>
<gene>
    <name evidence="2" type="ORF">HLH33_11590</name>
</gene>
<dbReference type="Gene3D" id="3.20.20.30">
    <property type="entry name" value="Luciferase-like domain"/>
    <property type="match status" value="1"/>
</dbReference>
<dbReference type="AlphaFoldDB" id="A0A7W4NFV1"/>
<evidence type="ECO:0000259" key="1">
    <source>
        <dbReference type="Pfam" id="PF00296"/>
    </source>
</evidence>
<dbReference type="OMA" id="AQHHFHE"/>
<feature type="domain" description="Luciferase-like" evidence="1">
    <location>
        <begin position="19"/>
        <end position="296"/>
    </location>
</feature>
<dbReference type="Proteomes" id="UP000550787">
    <property type="component" value="Unassembled WGS sequence"/>
</dbReference>
<dbReference type="InterPro" id="IPR024003">
    <property type="entry name" value="Luciferase-like_KPN01858"/>
</dbReference>
<dbReference type="Pfam" id="PF00296">
    <property type="entry name" value="Bac_luciferase"/>
    <property type="match status" value="1"/>
</dbReference>